<dbReference type="Proteomes" id="UP000494106">
    <property type="component" value="Unassembled WGS sequence"/>
</dbReference>
<evidence type="ECO:0000256" key="1">
    <source>
        <dbReference type="ARBA" id="ARBA00001576"/>
    </source>
</evidence>
<gene>
    <name evidence="8" type="ORF">APLA_LOCUS14337</name>
    <name evidence="7" type="ORF">APLA_LOCUS1510</name>
</gene>
<feature type="signal peptide" evidence="6">
    <location>
        <begin position="1"/>
        <end position="22"/>
    </location>
</feature>
<name>A0A8S0YUI3_ARCPL</name>
<dbReference type="InterPro" id="IPR012341">
    <property type="entry name" value="6hp_glycosidase-like_sf"/>
</dbReference>
<dbReference type="PRINTS" id="PR00744">
    <property type="entry name" value="GLHYDRLASE37"/>
</dbReference>
<evidence type="ECO:0000313" key="7">
    <source>
        <dbReference type="EMBL" id="CAB3223649.1"/>
    </source>
</evidence>
<dbReference type="InterPro" id="IPR008928">
    <property type="entry name" value="6-hairpin_glycosidase_sf"/>
</dbReference>
<dbReference type="EMBL" id="CADEBD010000171">
    <property type="protein sequence ID" value="CAB3223649.1"/>
    <property type="molecule type" value="Genomic_DNA"/>
</dbReference>
<evidence type="ECO:0000256" key="6">
    <source>
        <dbReference type="SAM" id="SignalP"/>
    </source>
</evidence>
<dbReference type="Gene3D" id="1.50.10.10">
    <property type="match status" value="1"/>
</dbReference>
<comment type="caution">
    <text evidence="7">The sequence shown here is derived from an EMBL/GenBank/DDBJ whole genome shotgun (WGS) entry which is preliminary data.</text>
</comment>
<dbReference type="PANTHER" id="PTHR23403">
    <property type="entry name" value="TREHALASE"/>
    <property type="match status" value="1"/>
</dbReference>
<evidence type="ECO:0000256" key="4">
    <source>
        <dbReference type="ARBA" id="ARBA00019905"/>
    </source>
</evidence>
<keyword evidence="9" id="KW-1185">Reference proteome</keyword>
<dbReference type="GO" id="GO:0005993">
    <property type="term" value="P:trehalose catabolic process"/>
    <property type="evidence" value="ECO:0007669"/>
    <property type="project" value="TreeGrafter"/>
</dbReference>
<keyword evidence="5" id="KW-0378">Hydrolase</keyword>
<evidence type="ECO:0000313" key="8">
    <source>
        <dbReference type="EMBL" id="CAB3253905.1"/>
    </source>
</evidence>
<sequence length="569" mass="66457">MLKISLLWYVVICLCFSQLGTCTTVLAPRNLTVCNSLIYCTGEILHVFQMAKVLPNSKAFVDLKLLMSEEAILKSFDTFMAETDNAPNSVQLTNFLEQHFEDKDELRYWRPPDFDPNPPVLEGIKNRNLLEFAKDIINIWPKVGRNVAMDVARRPEHYSFIYVPKGFVVPGGKTEELYYWDSYWIIRGLLISNMAMTARGMIENFLYLVTQFGYIPQGTRIYYLGRTHPPFLTWMVSDYIAVTGDKLWLKQNIATVEAELQFWLDNKAFPIELRGYNYTLLRYVSDKNSQGPRPEFYYDDYENAQKLPDRLRKTFYDQMKSTSESGWDFSSRWLMNAGTKSEFNVTDVNTYQILPVDLNSIFAAALQKMGNLRNKLGFAKQAQKWWSLAEKWRDAIENVLWDHEDGIWYDFDTRTMARRKHFYLSCAAPLWASAVEPWQAPERARYFVRYLHASGVLKFPGGVPTSLWHTEELWDYPNVWPPLQAILIGALENSDCSEAKRLAKRQIENWVRANYLGYKKWDKMFDRYHCTNVGEHGGSGEYIVQYGYGWTNGFMLELLQRYGMELNFS</sequence>
<dbReference type="EC" id="3.2.1.28" evidence="3 5"/>
<accession>A0A8S0YUI3</accession>
<feature type="chain" id="PRO_5036272857" description="Trehalase" evidence="6">
    <location>
        <begin position="23"/>
        <end position="569"/>
    </location>
</feature>
<dbReference type="GO" id="GO:0004555">
    <property type="term" value="F:alpha,alpha-trehalase activity"/>
    <property type="evidence" value="ECO:0007669"/>
    <property type="project" value="UniProtKB-EC"/>
</dbReference>
<evidence type="ECO:0000313" key="9">
    <source>
        <dbReference type="Proteomes" id="UP000494106"/>
    </source>
</evidence>
<comment type="catalytic activity">
    <reaction evidence="1 5">
        <text>alpha,alpha-trehalose + H2O = alpha-D-glucose + beta-D-glucose</text>
        <dbReference type="Rhea" id="RHEA:32675"/>
        <dbReference type="ChEBI" id="CHEBI:15377"/>
        <dbReference type="ChEBI" id="CHEBI:15903"/>
        <dbReference type="ChEBI" id="CHEBI:16551"/>
        <dbReference type="ChEBI" id="CHEBI:17925"/>
        <dbReference type="EC" id="3.2.1.28"/>
    </reaction>
</comment>
<dbReference type="SUPFAM" id="SSF48208">
    <property type="entry name" value="Six-hairpin glycosidases"/>
    <property type="match status" value="1"/>
</dbReference>
<dbReference type="InterPro" id="IPR001661">
    <property type="entry name" value="Glyco_hydro_37"/>
</dbReference>
<dbReference type="OrthoDB" id="3542292at2759"/>
<evidence type="ECO:0000313" key="10">
    <source>
        <dbReference type="Proteomes" id="UP000494256"/>
    </source>
</evidence>
<comment type="similarity">
    <text evidence="2 5">Belongs to the glycosyl hydrolase 37 family.</text>
</comment>
<dbReference type="AlphaFoldDB" id="A0A8S0YUI3"/>
<dbReference type="EMBL" id="CADEBC010000561">
    <property type="protein sequence ID" value="CAB3253905.1"/>
    <property type="molecule type" value="Genomic_DNA"/>
</dbReference>
<dbReference type="PANTHER" id="PTHR23403:SF1">
    <property type="entry name" value="TREHALASE"/>
    <property type="match status" value="1"/>
</dbReference>
<evidence type="ECO:0000256" key="2">
    <source>
        <dbReference type="ARBA" id="ARBA00005615"/>
    </source>
</evidence>
<protein>
    <recommendedName>
        <fullName evidence="4 5">Trehalase</fullName>
        <ecNumber evidence="3 5">3.2.1.28</ecNumber>
    </recommendedName>
    <alternativeName>
        <fullName evidence="5">Alpha-trehalose glucohydrolase</fullName>
    </alternativeName>
</protein>
<keyword evidence="6" id="KW-0732">Signal</keyword>
<keyword evidence="5" id="KW-0326">Glycosidase</keyword>
<dbReference type="Proteomes" id="UP000494256">
    <property type="component" value="Unassembled WGS sequence"/>
</dbReference>
<organism evidence="7 10">
    <name type="scientific">Arctia plantaginis</name>
    <name type="common">Wood tiger moth</name>
    <name type="synonym">Phalaena plantaginis</name>
    <dbReference type="NCBI Taxonomy" id="874455"/>
    <lineage>
        <taxon>Eukaryota</taxon>
        <taxon>Metazoa</taxon>
        <taxon>Ecdysozoa</taxon>
        <taxon>Arthropoda</taxon>
        <taxon>Hexapoda</taxon>
        <taxon>Insecta</taxon>
        <taxon>Pterygota</taxon>
        <taxon>Neoptera</taxon>
        <taxon>Endopterygota</taxon>
        <taxon>Lepidoptera</taxon>
        <taxon>Glossata</taxon>
        <taxon>Ditrysia</taxon>
        <taxon>Noctuoidea</taxon>
        <taxon>Erebidae</taxon>
        <taxon>Arctiinae</taxon>
        <taxon>Arctia</taxon>
    </lineage>
</organism>
<dbReference type="Pfam" id="PF01204">
    <property type="entry name" value="Trehalase"/>
    <property type="match status" value="1"/>
</dbReference>
<proteinExistence type="inferred from homology"/>
<evidence type="ECO:0000256" key="3">
    <source>
        <dbReference type="ARBA" id="ARBA00012757"/>
    </source>
</evidence>
<reference evidence="9 10" key="1">
    <citation type="submission" date="2020-04" db="EMBL/GenBank/DDBJ databases">
        <authorList>
            <person name="Wallbank WR R."/>
            <person name="Pardo Diaz C."/>
            <person name="Kozak K."/>
            <person name="Martin S."/>
            <person name="Jiggins C."/>
            <person name="Moest M."/>
            <person name="Warren A I."/>
            <person name="Byers J.R.P. K."/>
            <person name="Montejo-Kovacevich G."/>
            <person name="Yen C E."/>
        </authorList>
    </citation>
    <scope>NUCLEOTIDE SEQUENCE [LARGE SCALE GENOMIC DNA]</scope>
</reference>
<evidence type="ECO:0000256" key="5">
    <source>
        <dbReference type="RuleBase" id="RU361180"/>
    </source>
</evidence>